<evidence type="ECO:0000313" key="1">
    <source>
        <dbReference type="EMBL" id="CAK9039253.1"/>
    </source>
</evidence>
<name>A0ABP0LJ83_9DINO</name>
<comment type="caution">
    <text evidence="1">The sequence shown here is derived from an EMBL/GenBank/DDBJ whole genome shotgun (WGS) entry which is preliminary data.</text>
</comment>
<proteinExistence type="predicted"/>
<dbReference type="Proteomes" id="UP001642464">
    <property type="component" value="Unassembled WGS sequence"/>
</dbReference>
<accession>A0ABP0LJ83</accession>
<dbReference type="EMBL" id="CAXAMM010016657">
    <property type="protein sequence ID" value="CAK9039253.1"/>
    <property type="molecule type" value="Genomic_DNA"/>
</dbReference>
<evidence type="ECO:0000313" key="2">
    <source>
        <dbReference type="Proteomes" id="UP001642464"/>
    </source>
</evidence>
<gene>
    <name evidence="1" type="ORF">SCF082_LOCUS22961</name>
</gene>
<reference evidence="1 2" key="1">
    <citation type="submission" date="2024-02" db="EMBL/GenBank/DDBJ databases">
        <authorList>
            <person name="Chen Y."/>
            <person name="Shah S."/>
            <person name="Dougan E. K."/>
            <person name="Thang M."/>
            <person name="Chan C."/>
        </authorList>
    </citation>
    <scope>NUCLEOTIDE SEQUENCE [LARGE SCALE GENOMIC DNA]</scope>
</reference>
<keyword evidence="2" id="KW-1185">Reference proteome</keyword>
<organism evidence="1 2">
    <name type="scientific">Durusdinium trenchii</name>
    <dbReference type="NCBI Taxonomy" id="1381693"/>
    <lineage>
        <taxon>Eukaryota</taxon>
        <taxon>Sar</taxon>
        <taxon>Alveolata</taxon>
        <taxon>Dinophyceae</taxon>
        <taxon>Suessiales</taxon>
        <taxon>Symbiodiniaceae</taxon>
        <taxon>Durusdinium</taxon>
    </lineage>
</organism>
<protein>
    <submittedName>
        <fullName evidence="1">Uncharacterized protein</fullName>
    </submittedName>
</protein>
<sequence length="548" mass="61015">MELWRLDIQDRTPQSRTREEQHVVCRVFTVAGSGRRNACGLWASGSPEALGGQTHFVRVKRAHVQHEAMNLPEVVAWPTEAPDAVTFLLIGGCDHFRSTALLYINEMEHMPQSHLFALILPHLLRVCLAWKRKVEVAPLRELQCLLTELNSCKGEWTGCLSFTSGAGWTDVPFGAQRTLLSSGTCKARARKGQKGGDAEGWGDREGESYSFGVTVEKTRFGPTLDACGGGEWLLMFTELGEEHIEALAVEPPFRVLFALRCQRHQRNATHELLDLLRQVDFAGIEQLSDQDFWQSLNSTWGQIHHSCGGTKGFGVYPFDLASLLYRQTGGWAPSGQPVGGCMEKVNKSSQVNDYRAYVGQAFVHKDTGLQVIVMVAHFPHEGGYEAGLELLSAELQDLKRRSGVEEATAASSRRDRREQQKIWRQRILHKVLLLADTNQQKGNAEIMHDIDASSSAKTAGNDVQITCCYPEYFFSYDRIIAQNLEVTAVKTSFPFGIGADHHPPAWAVFNMHDPVLVELEMRGEPRSWAKAPSPAVLLTVLLAVVLAW</sequence>